<evidence type="ECO:0000256" key="6">
    <source>
        <dbReference type="SAM" id="Phobius"/>
    </source>
</evidence>
<evidence type="ECO:0000256" key="1">
    <source>
        <dbReference type="ARBA" id="ARBA00004370"/>
    </source>
</evidence>
<evidence type="ECO:0000256" key="2">
    <source>
        <dbReference type="ARBA" id="ARBA00009530"/>
    </source>
</evidence>
<organism evidence="7">
    <name type="scientific">uncultured Sphingomonadaceae bacterium</name>
    <dbReference type="NCBI Taxonomy" id="169976"/>
    <lineage>
        <taxon>Bacteria</taxon>
        <taxon>Pseudomonadati</taxon>
        <taxon>Pseudomonadota</taxon>
        <taxon>Alphaproteobacteria</taxon>
        <taxon>Sphingomonadales</taxon>
        <taxon>Sphingomonadaceae</taxon>
        <taxon>environmental samples</taxon>
    </lineage>
</organism>
<dbReference type="Pfam" id="PF01679">
    <property type="entry name" value="Pmp3"/>
    <property type="match status" value="1"/>
</dbReference>
<feature type="transmembrane region" description="Helical" evidence="6">
    <location>
        <begin position="32"/>
        <end position="54"/>
    </location>
</feature>
<dbReference type="InterPro" id="IPR000612">
    <property type="entry name" value="PMP3"/>
</dbReference>
<sequence>MSGSMSPGLIVAALLLPPLAIFLSEGVTRNFWIGLGLTCLGYLPGILFAFVTLLRKPAARTEAA</sequence>
<reference evidence="7" key="1">
    <citation type="submission" date="2020-02" db="EMBL/GenBank/DDBJ databases">
        <authorList>
            <person name="Meier V. D."/>
        </authorList>
    </citation>
    <scope>NUCLEOTIDE SEQUENCE</scope>
    <source>
        <strain evidence="7">AVDCRST_MAG91</strain>
    </source>
</reference>
<accession>A0A6J4RY68</accession>
<protein>
    <recommendedName>
        <fullName evidence="8">YqaE/Pmp3 family membrane protein</fullName>
    </recommendedName>
</protein>
<keyword evidence="4 6" id="KW-1133">Transmembrane helix</keyword>
<keyword evidence="3 6" id="KW-0812">Transmembrane</keyword>
<proteinExistence type="inferred from homology"/>
<evidence type="ECO:0008006" key="8">
    <source>
        <dbReference type="Google" id="ProtNLM"/>
    </source>
</evidence>
<evidence type="ECO:0000256" key="3">
    <source>
        <dbReference type="ARBA" id="ARBA00022692"/>
    </source>
</evidence>
<dbReference type="PANTHER" id="PTHR21659:SF42">
    <property type="entry name" value="UPF0057 MEMBRANE PROTEIN ZK632.10-RELATED"/>
    <property type="match status" value="1"/>
</dbReference>
<dbReference type="EMBL" id="CADCVX010000059">
    <property type="protein sequence ID" value="CAA9485131.1"/>
    <property type="molecule type" value="Genomic_DNA"/>
</dbReference>
<keyword evidence="5 6" id="KW-0472">Membrane</keyword>
<dbReference type="GO" id="GO:0016020">
    <property type="term" value="C:membrane"/>
    <property type="evidence" value="ECO:0007669"/>
    <property type="project" value="UniProtKB-SubCell"/>
</dbReference>
<evidence type="ECO:0000256" key="5">
    <source>
        <dbReference type="ARBA" id="ARBA00023136"/>
    </source>
</evidence>
<comment type="similarity">
    <text evidence="2">Belongs to the UPF0057 (PMP3) family.</text>
</comment>
<dbReference type="AlphaFoldDB" id="A0A6J4RY68"/>
<comment type="subcellular location">
    <subcellularLocation>
        <location evidence="1">Membrane</location>
    </subcellularLocation>
</comment>
<dbReference type="PROSITE" id="PS01309">
    <property type="entry name" value="UPF0057"/>
    <property type="match status" value="1"/>
</dbReference>
<dbReference type="PANTHER" id="PTHR21659">
    <property type="entry name" value="HYDROPHOBIC PROTEIN RCI2 LOW TEMPERATURE AND SALT RESPONSIVE PROTEIN LTI6 -RELATED"/>
    <property type="match status" value="1"/>
</dbReference>
<gene>
    <name evidence="7" type="ORF">AVDCRST_MAG91-228</name>
</gene>
<name>A0A6J4RY68_9SPHN</name>
<evidence type="ECO:0000256" key="4">
    <source>
        <dbReference type="ARBA" id="ARBA00022989"/>
    </source>
</evidence>
<evidence type="ECO:0000313" key="7">
    <source>
        <dbReference type="EMBL" id="CAA9485131.1"/>
    </source>
</evidence>